<organism evidence="1">
    <name type="scientific">Salmonella enterica</name>
    <name type="common">Salmonella choleraesuis</name>
    <dbReference type="NCBI Taxonomy" id="28901"/>
    <lineage>
        <taxon>Bacteria</taxon>
        <taxon>Pseudomonadati</taxon>
        <taxon>Pseudomonadota</taxon>
        <taxon>Gammaproteobacteria</taxon>
        <taxon>Enterobacterales</taxon>
        <taxon>Enterobacteriaceae</taxon>
        <taxon>Salmonella</taxon>
    </lineage>
</organism>
<name>A0A5U3IQD4_SALER</name>
<comment type="caution">
    <text evidence="1">The sequence shown here is derived from an EMBL/GenBank/DDBJ whole genome shotgun (WGS) entry which is preliminary data.</text>
</comment>
<gene>
    <name evidence="1" type="ORF">VH79_17205</name>
</gene>
<protein>
    <submittedName>
        <fullName evidence="1">Uncharacterized protein</fullName>
    </submittedName>
</protein>
<accession>A0A5U3IQD4</accession>
<dbReference type="EMBL" id="AAGLUV010000010">
    <property type="protein sequence ID" value="EBP4584917.1"/>
    <property type="molecule type" value="Genomic_DNA"/>
</dbReference>
<proteinExistence type="predicted"/>
<dbReference type="Proteomes" id="UP000839610">
    <property type="component" value="Unassembled WGS sequence"/>
</dbReference>
<evidence type="ECO:0000313" key="1">
    <source>
        <dbReference type="EMBL" id="EBP4584917.1"/>
    </source>
</evidence>
<reference evidence="1" key="1">
    <citation type="submission" date="2018-07" db="EMBL/GenBank/DDBJ databases">
        <authorList>
            <consortium name="GenomeTrakr network: Whole genome sequencing for foodborne pathogen traceback"/>
        </authorList>
    </citation>
    <scope>NUCLEOTIDE SEQUENCE [LARGE SCALE GENOMIC DNA]</scope>
    <source>
        <strain evidence="1">FDA00008842</strain>
    </source>
</reference>
<sequence>MELYIYHYHPPSPVPVPQGDSLRRQDNMHFLRYWIRFPDGDKELTDVQAVDGVLLPNHRTAEVVQAQGSHDVQAGTTARGFHYVSFLLGSEQCSSGMEKVIRCSLSQC</sequence>
<dbReference type="AlphaFoldDB" id="A0A5U3IQD4"/>